<organism evidence="2 3">
    <name type="scientific">Bremerella cremea</name>
    <dbReference type="NCBI Taxonomy" id="1031537"/>
    <lineage>
        <taxon>Bacteria</taxon>
        <taxon>Pseudomonadati</taxon>
        <taxon>Planctomycetota</taxon>
        <taxon>Planctomycetia</taxon>
        <taxon>Pirellulales</taxon>
        <taxon>Pirellulaceae</taxon>
        <taxon>Bremerella</taxon>
    </lineage>
</organism>
<reference evidence="2 3" key="1">
    <citation type="submission" date="2018-07" db="EMBL/GenBank/DDBJ databases">
        <title>Comparative genomes isolates from brazilian mangrove.</title>
        <authorList>
            <person name="De Araujo J.E."/>
            <person name="Taketani R.G."/>
            <person name="Silva M.C.P."/>
            <person name="Lourenco M.V."/>
            <person name="Oliveira V.M."/>
            <person name="Andreote F.D."/>
        </authorList>
    </citation>
    <scope>NUCLEOTIDE SEQUENCE [LARGE SCALE GENOMIC DNA]</scope>
    <source>
        <strain evidence="2 3">HEX PRIS-MGV</strain>
    </source>
</reference>
<dbReference type="EMBL" id="QPEX01000024">
    <property type="protein sequence ID" value="RCS49413.1"/>
    <property type="molecule type" value="Genomic_DNA"/>
</dbReference>
<dbReference type="OrthoDB" id="244447at2"/>
<sequence>MKSKSFWNRFFRPPAEKKGRAQAAFQEQFETKLQFRELEPRVVLAADAVYDSGTQTLTITVEDGDSIEIGRAGGNDFLYVDGLTSSSGDGAFAAGKLTLDTATLTSITITDTNTNNSLDPSMVTFLATLSNGTDLDLSSSFTTLDNVDAVSVEMGAEVRVGSLNLLSTGVNTDDTSISIDGQVIGDVNVDATNTTGKTLTVTSTANGSITGTNFTINRDATAGVVAIDLELGTHDLDTLSQSVTSDNVSIALTDTDDIALGNIVASEITVVADGAIQDTAATHIEVSGAASFTGTEITLNQSVAGHDFAQLTLVTSVADAKISETNGFAFDGASSIAGDLEVETGGFVTQAGGTLSVSGETTITVADGANVKLDQANDFSGQVAVTGKTGHAAAVTLNDISGNLTLGQIRAKVLTATSAGAISQGSGELDITQTANFVAGGAIALETGTNQFGGSVNANSAGFATSLADIDAIELGNITSGSLKVNAGGAITQTALTAIKTGTADLAATGSDITLANASNNFTGSVDVTGAEVSLTDANAIELGEISASKLTIKAGGAIPQTAGEKVVVAGETTLTTTSAISLVNADNNFSGPVAATGTDVSLKDTDAIVLGDIDSNSLAVNAGGAITQTALAATNTGKAEFTATGSNITLANAANDFSGSVDVIAAEVSLTDTNAIELGEISANKLTVESGGAITQTAGEKVVVAGETALSTSGYAIALTNAANDFGGSVDVAGTEVSLTDANAIELGEISASKLTVEAGGAITQTAGEKVVVAGETALSTSGFAITLTNAGNDFGGSVDVAGAEVLLTDTNAIELGEISSSKLTVEAGGAITQTAGEKVVVAGETTLTTTSAISLVNTDNNFGGPVAATGTDVSLRDTDAIVLGNIDSTSLAVNAGGAITQTALAAINTGAVEFTATGSNITLANAGNDFSGSVDVTGAEVSLTDTNAIELGEISSSKLTVEAGGAITQTAGEKVVVTGETALSTSSFAITLTNAANDFSGSVDVAGSDVALVDANAIELGRITSNKLTVDAGGAIAQTAGEKVVVVGDTSLSATGFGVSLLNAENDFGGSVDAEGSEVALRDVNAIELGEIAANKLTVDAGAAITQTAGEKIVVAGSGTTSLTTTASIKLDNITNDFTGPVTASGTNISIVDANAIVLGNVSADSLAVVALLGNITQATGTALDIAGTTLAKVSDTYDVVLFNAGNDFGGTVSVAGNLPADSPNLVSIRDTNQLTLGDIRAANLQLETGGDIAQEVASTILAGGTTITVAAGKNVSLFNKGNDFSGAVSVASLGMGTQAGEFRIRDANTLELGSVVAQSLEVEAFGSVTQAAATTLNITAETAVRVGSLADVTLFNSGNEFQGAVSVTGIDPLDVPGKVKIQDASELILGNVEANSLEVMAAGNVTQSSSATLDIDTTTTVVTAAGAQVVLFNAGNDFRGAVSVVGTMATDRLSDVQIRDDVSQLGLSLTLGDIRTDALTIRAEGSVQQLLAAKLLVSDTTDISVANGADVVLFNNGNDFGGVVSVEGIDTVADTPGQVSIRDDIADGQNVSLLLGNIKATSLDIIAAGTITQPTDGSTNIVVTTGSTDLQLTAQGDIDLRYGDNDIFTDTGLGKDFTVTLGLVPENLQNFYLRNVNAAAIIPTGDLPTALAGGTMGNVTLDFPNSMAVDLPKIDINENLVVNLAGALTQSGDITVGQNALFTAGAITLAATNDLIVTNQASFVADKGDIEVGVVSTANDAYARGTNSGQQTAFGTVTFWAADYAVTIAEGSPAGDSAPGMNLAGDNLGKSVVLRSAKGIETDALSTLTVTDLASFYAQSGDLRLGNGINEVVDLRLLYAEASGNISIHEQADTNGLAIVDGTQTSGTLALKTGGPLVQVNDFRTGVVLNNHITASQALLHSGGGILLTSLDVNVLAGSADGTPLFVTPGMAFDVTTAGLNGSDGFGGLLTTDSIDADLPDENSDTFAVGARADSFVAGAGENYSFIAINDGDLTIAKVVDTLGDIGAINGLETNGAAAGHAFVRTTNGGDLTFGAAGSSSVVVDLTNSGVITALASGELSITDGSSLHSSKGAGGVGDLFAVVSKIVAFDDMNLPPPNTQFEIDDPASWGPAYVRIAGTVDTYLLNTSTGVDTQAVFVLTQLGETGEMDFVLVTDWRQASDPAAPAVLGFESVVVLEVAGNIDTPTNIVFVYPWQFATAHASVEIQVNAYNSPQINLFQNVDATSPTNLNVVNDSFAMFFKTPIDSVPMTEAFVAPTLPLVAPAPIEAAAAIVTNSIVETSDDSRASTSIEGVTVVEVNPNDLDMTIGEEIKLDGEFMTLDAVKELIQRDERFQPGLYRIVIVYPGIDQPQISYYEKQIRATPADIFGLYDNSTQPQAEELALADTRASSLSPEDVWQQEYDKWFPQVYVERGNAGEGQSEEGEADRVRAGVPSDEDIMLERVSMVELDEIERLTDRLRAKQTGVRESLGSALLGGTLLMAAAVRQREAEKQTPPQESAEEVPENVELNANALDRLRRRTRQWL</sequence>
<accession>A0A368KRD8</accession>
<proteinExistence type="predicted"/>
<gene>
    <name evidence="2" type="ORF">DTL42_12875</name>
</gene>
<dbReference type="RefSeq" id="WP_114369126.1">
    <property type="nucleotide sequence ID" value="NZ_QPEX01000024.1"/>
</dbReference>
<evidence type="ECO:0000256" key="1">
    <source>
        <dbReference type="SAM" id="MobiDB-lite"/>
    </source>
</evidence>
<feature type="region of interest" description="Disordered" evidence="1">
    <location>
        <begin position="2490"/>
        <end position="2511"/>
    </location>
</feature>
<dbReference type="Proteomes" id="UP000253562">
    <property type="component" value="Unassembled WGS sequence"/>
</dbReference>
<comment type="caution">
    <text evidence="2">The sequence shown here is derived from an EMBL/GenBank/DDBJ whole genome shotgun (WGS) entry which is preliminary data.</text>
</comment>
<protein>
    <submittedName>
        <fullName evidence="2">Uncharacterized protein</fullName>
    </submittedName>
</protein>
<dbReference type="Pfam" id="PF18886">
    <property type="entry name" value="DUF5649"/>
    <property type="match status" value="19"/>
</dbReference>
<dbReference type="InterPro" id="IPR043709">
    <property type="entry name" value="DUF5649"/>
</dbReference>
<evidence type="ECO:0000313" key="2">
    <source>
        <dbReference type="EMBL" id="RCS49413.1"/>
    </source>
</evidence>
<name>A0A368KRD8_9BACT</name>
<evidence type="ECO:0000313" key="3">
    <source>
        <dbReference type="Proteomes" id="UP000253562"/>
    </source>
</evidence>